<gene>
    <name evidence="4" type="ORF">AVDCRST_MAG63-2966</name>
</gene>
<dbReference type="SUPFAM" id="SSF54523">
    <property type="entry name" value="Pili subunits"/>
    <property type="match status" value="1"/>
</dbReference>
<evidence type="ECO:0000256" key="1">
    <source>
        <dbReference type="SAM" id="MobiDB-lite"/>
    </source>
</evidence>
<dbReference type="InterPro" id="IPR027558">
    <property type="entry name" value="Pre_pil_HX9DG_C"/>
</dbReference>
<sequence length="316" mass="33650">MTVLTKGGARPGTTGARRAITPGERRAFTLIELLVVIAIIAILAAILFPVFAQAREKARQASCLSNEKQIGLAIMQYKQDYDERYPFAYVYKNDTNSSQGYSTWSGVVQPYIKNEGVFRCPSHPDGGHPPTFPALDTQAQISGYIANEVIFPRYKSTATATSAGMNVVSDAAVDTPADVIMIAEIANNLAALAGTSAGGGTAANKSHRPTNGLGEGSSTGVYDSEDGTGTIYAADVPTARQQCSKGFTAFSTSSLRISYTQCDRHAGGSNYVFADGHAKWFKVDRTLDPNNFLWGKTVYSAGGRPILRQDGSGPVL</sequence>
<accession>A0A6J4JAQ9</accession>
<evidence type="ECO:0000313" key="4">
    <source>
        <dbReference type="EMBL" id="CAA9271610.1"/>
    </source>
</evidence>
<dbReference type="InterPro" id="IPR045584">
    <property type="entry name" value="Pilin-like"/>
</dbReference>
<keyword evidence="2" id="KW-1133">Transmembrane helix</keyword>
<organism evidence="4">
    <name type="scientific">uncultured Armatimonadetes bacterium</name>
    <dbReference type="NCBI Taxonomy" id="157466"/>
    <lineage>
        <taxon>Bacteria</taxon>
        <taxon>Bacillati</taxon>
        <taxon>Armatimonadota</taxon>
        <taxon>environmental samples</taxon>
    </lineage>
</organism>
<dbReference type="EMBL" id="CADCTO010000388">
    <property type="protein sequence ID" value="CAA9271610.1"/>
    <property type="molecule type" value="Genomic_DNA"/>
</dbReference>
<keyword evidence="2" id="KW-0812">Transmembrane</keyword>
<feature type="transmembrane region" description="Helical" evidence="2">
    <location>
        <begin position="27"/>
        <end position="52"/>
    </location>
</feature>
<protein>
    <recommendedName>
        <fullName evidence="3">DUF1559 domain-containing protein</fullName>
    </recommendedName>
</protein>
<keyword evidence="2" id="KW-0472">Membrane</keyword>
<reference evidence="4" key="1">
    <citation type="submission" date="2020-02" db="EMBL/GenBank/DDBJ databases">
        <authorList>
            <person name="Meier V. D."/>
        </authorList>
    </citation>
    <scope>NUCLEOTIDE SEQUENCE</scope>
    <source>
        <strain evidence="4">AVDCRST_MAG63</strain>
    </source>
</reference>
<dbReference type="Pfam" id="PF07596">
    <property type="entry name" value="SBP_bac_10"/>
    <property type="match status" value="1"/>
</dbReference>
<proteinExistence type="predicted"/>
<dbReference type="AlphaFoldDB" id="A0A6J4JAQ9"/>
<feature type="region of interest" description="Disordered" evidence="1">
    <location>
        <begin position="197"/>
        <end position="220"/>
    </location>
</feature>
<evidence type="ECO:0000259" key="3">
    <source>
        <dbReference type="Pfam" id="PF07596"/>
    </source>
</evidence>
<dbReference type="NCBIfam" id="TIGR02532">
    <property type="entry name" value="IV_pilin_GFxxxE"/>
    <property type="match status" value="1"/>
</dbReference>
<name>A0A6J4JAQ9_9BACT</name>
<dbReference type="Gene3D" id="3.30.700.10">
    <property type="entry name" value="Glycoprotein, Type 4 Pilin"/>
    <property type="match status" value="1"/>
</dbReference>
<dbReference type="Pfam" id="PF07963">
    <property type="entry name" value="N_methyl"/>
    <property type="match status" value="1"/>
</dbReference>
<dbReference type="InterPro" id="IPR011453">
    <property type="entry name" value="DUF1559"/>
</dbReference>
<dbReference type="InterPro" id="IPR012902">
    <property type="entry name" value="N_methyl_site"/>
</dbReference>
<feature type="domain" description="DUF1559" evidence="3">
    <location>
        <begin position="53"/>
        <end position="117"/>
    </location>
</feature>
<evidence type="ECO:0000256" key="2">
    <source>
        <dbReference type="SAM" id="Phobius"/>
    </source>
</evidence>
<dbReference type="NCBIfam" id="TIGR04294">
    <property type="entry name" value="pre_pil_HX9DG"/>
    <property type="match status" value="1"/>
</dbReference>
<dbReference type="PANTHER" id="PTHR30093">
    <property type="entry name" value="GENERAL SECRETION PATHWAY PROTEIN G"/>
    <property type="match status" value="1"/>
</dbReference>